<evidence type="ECO:0000313" key="6">
    <source>
        <dbReference type="EMBL" id="BAE82683.1"/>
    </source>
</evidence>
<protein>
    <submittedName>
        <fullName evidence="6">Putative oxidoreductase iron-sulfur subunit</fullName>
    </submittedName>
</protein>
<dbReference type="CDD" id="cd10551">
    <property type="entry name" value="PsrB"/>
    <property type="match status" value="1"/>
</dbReference>
<keyword evidence="2" id="KW-0479">Metal-binding</keyword>
<dbReference type="InterPro" id="IPR017900">
    <property type="entry name" value="4Fe4S_Fe_S_CS"/>
</dbReference>
<dbReference type="PANTHER" id="PTHR43177:SF3">
    <property type="entry name" value="PROTEIN NRFC HOMOLOG"/>
    <property type="match status" value="1"/>
</dbReference>
<dbReference type="PROSITE" id="PS51379">
    <property type="entry name" value="4FE4S_FER_2"/>
    <property type="match status" value="3"/>
</dbReference>
<feature type="domain" description="4Fe-4S ferredoxin-type" evidence="5">
    <location>
        <begin position="4"/>
        <end position="32"/>
    </location>
</feature>
<dbReference type="GO" id="GO:0051539">
    <property type="term" value="F:4 iron, 4 sulfur cluster binding"/>
    <property type="evidence" value="ECO:0007669"/>
    <property type="project" value="UniProtKB-KW"/>
</dbReference>
<evidence type="ECO:0000256" key="1">
    <source>
        <dbReference type="ARBA" id="ARBA00022485"/>
    </source>
</evidence>
<dbReference type="InterPro" id="IPR050954">
    <property type="entry name" value="ET_IronSulfur_Cluster-Binding"/>
</dbReference>
<keyword evidence="3" id="KW-0408">Iron</keyword>
<dbReference type="eggNOG" id="COG0437">
    <property type="taxonomic scope" value="Bacteria"/>
</dbReference>
<keyword evidence="7" id="KW-1185">Reference proteome</keyword>
<keyword evidence="4" id="KW-0411">Iron-sulfur</keyword>
<feature type="domain" description="4Fe-4S ferredoxin-type" evidence="5">
    <location>
        <begin position="56"/>
        <end position="87"/>
    </location>
</feature>
<evidence type="ECO:0000313" key="7">
    <source>
        <dbReference type="Proteomes" id="UP000001946"/>
    </source>
</evidence>
<dbReference type="GO" id="GO:0046872">
    <property type="term" value="F:metal ion binding"/>
    <property type="evidence" value="ECO:0007669"/>
    <property type="project" value="UniProtKB-KW"/>
</dbReference>
<reference evidence="6 7" key="1">
    <citation type="journal article" date="2006" name="J. Bacteriol.">
        <title>Complete genome sequence of the dehalorespiring bacterium Desulfitobacterium hafniense Y51 and comparison with Dehalococcoides ethenogenes 195.</title>
        <authorList>
            <person name="Nonaka H."/>
            <person name="Keresztes G."/>
            <person name="Shinoda Y."/>
            <person name="Ikenaga Y."/>
            <person name="Abe M."/>
            <person name="Naito K."/>
            <person name="Inatomi K."/>
            <person name="Furukawa K."/>
            <person name="Inui M."/>
            <person name="Yukawa H."/>
        </authorList>
    </citation>
    <scope>NUCLEOTIDE SEQUENCE [LARGE SCALE GENOMIC DNA]</scope>
    <source>
        <strain evidence="6 7">Y51</strain>
    </source>
</reference>
<accession>Q24Z59</accession>
<sequence>MMRYGMVIDLKRCSGCRTCSVLCKVANNLPNDIWWNRVLTVGGNYLDTAGGTYENPELHHIPVGCQHCANPACVKACPVGATYKREEDGLVIQDYDKCIGCRMCMVACPYNARSFNWKKPEYRAEYPLGDSDSPEHQYNVVEKCSFCVQRLAKGETPACMELCLARARWFGDLDDPNSEVSKKLKGRQYVRLLEEKGTDPSVYYLK</sequence>
<dbReference type="Pfam" id="PF13247">
    <property type="entry name" value="Fer4_11"/>
    <property type="match status" value="2"/>
</dbReference>
<dbReference type="Proteomes" id="UP000001946">
    <property type="component" value="Chromosome"/>
</dbReference>
<dbReference type="AlphaFoldDB" id="Q24Z59"/>
<dbReference type="PROSITE" id="PS00198">
    <property type="entry name" value="4FE4S_FER_1"/>
    <property type="match status" value="1"/>
</dbReference>
<evidence type="ECO:0000259" key="5">
    <source>
        <dbReference type="PROSITE" id="PS51379"/>
    </source>
</evidence>
<keyword evidence="1" id="KW-0004">4Fe-4S</keyword>
<evidence type="ECO:0000256" key="4">
    <source>
        <dbReference type="ARBA" id="ARBA00023014"/>
    </source>
</evidence>
<evidence type="ECO:0000256" key="3">
    <source>
        <dbReference type="ARBA" id="ARBA00023004"/>
    </source>
</evidence>
<dbReference type="HOGENOM" id="CLU_043374_1_0_9"/>
<dbReference type="STRING" id="138119.DSY0894"/>
<name>Q24Z59_DESHY</name>
<dbReference type="SUPFAM" id="SSF54862">
    <property type="entry name" value="4Fe-4S ferredoxins"/>
    <property type="match status" value="1"/>
</dbReference>
<dbReference type="EMBL" id="AP008230">
    <property type="protein sequence ID" value="BAE82683.1"/>
    <property type="molecule type" value="Genomic_DNA"/>
</dbReference>
<dbReference type="InterPro" id="IPR054822">
    <property type="entry name" value="DsrO-like"/>
</dbReference>
<proteinExistence type="predicted"/>
<dbReference type="NCBIfam" id="NF045797">
    <property type="entry name" value="DsrO"/>
    <property type="match status" value="1"/>
</dbReference>
<gene>
    <name evidence="6" type="ordered locus">DSY0894</name>
</gene>
<dbReference type="InterPro" id="IPR017896">
    <property type="entry name" value="4Fe4S_Fe-S-bd"/>
</dbReference>
<evidence type="ECO:0000256" key="2">
    <source>
        <dbReference type="ARBA" id="ARBA00022723"/>
    </source>
</evidence>
<dbReference type="Gene3D" id="3.30.70.20">
    <property type="match status" value="2"/>
</dbReference>
<dbReference type="PANTHER" id="PTHR43177">
    <property type="entry name" value="PROTEIN NRFC"/>
    <property type="match status" value="1"/>
</dbReference>
<feature type="domain" description="4Fe-4S ferredoxin-type" evidence="5">
    <location>
        <begin position="89"/>
        <end position="118"/>
    </location>
</feature>
<organism evidence="6 7">
    <name type="scientific">Desulfitobacterium hafniense (strain Y51)</name>
    <dbReference type="NCBI Taxonomy" id="138119"/>
    <lineage>
        <taxon>Bacteria</taxon>
        <taxon>Bacillati</taxon>
        <taxon>Bacillota</taxon>
        <taxon>Clostridia</taxon>
        <taxon>Eubacteriales</taxon>
        <taxon>Desulfitobacteriaceae</taxon>
        <taxon>Desulfitobacterium</taxon>
    </lineage>
</organism>
<dbReference type="KEGG" id="dsy:DSY0894"/>